<dbReference type="GO" id="GO:0004719">
    <property type="term" value="F:protein-L-isoaspartate (D-aspartate) O-methyltransferase activity"/>
    <property type="evidence" value="ECO:0007669"/>
    <property type="project" value="UniProtKB-EC"/>
</dbReference>
<dbReference type="PANTHER" id="PTHR11579">
    <property type="entry name" value="PROTEIN-L-ISOASPARTATE O-METHYLTRANSFERASE"/>
    <property type="match status" value="1"/>
</dbReference>
<evidence type="ECO:0000313" key="12">
    <source>
        <dbReference type="EMBL" id="MBB5494793.1"/>
    </source>
</evidence>
<evidence type="ECO:0000256" key="8">
    <source>
        <dbReference type="ARBA" id="ARBA00022691"/>
    </source>
</evidence>
<dbReference type="CDD" id="cd02440">
    <property type="entry name" value="AdoMet_MTases"/>
    <property type="match status" value="1"/>
</dbReference>
<evidence type="ECO:0000256" key="6">
    <source>
        <dbReference type="ARBA" id="ARBA00022603"/>
    </source>
</evidence>
<comment type="subcellular location">
    <subcellularLocation>
        <location evidence="1">Cytoplasm</location>
    </subcellularLocation>
</comment>
<dbReference type="InterPro" id="IPR029063">
    <property type="entry name" value="SAM-dependent_MTases_sf"/>
</dbReference>
<evidence type="ECO:0000256" key="2">
    <source>
        <dbReference type="ARBA" id="ARBA00005369"/>
    </source>
</evidence>
<evidence type="ECO:0000256" key="5">
    <source>
        <dbReference type="ARBA" id="ARBA00022490"/>
    </source>
</evidence>
<gene>
    <name evidence="12" type="ORF">HNR07_005930</name>
</gene>
<evidence type="ECO:0000256" key="10">
    <source>
        <dbReference type="ARBA" id="ARBA00031323"/>
    </source>
</evidence>
<evidence type="ECO:0000256" key="3">
    <source>
        <dbReference type="ARBA" id="ARBA00011890"/>
    </source>
</evidence>
<dbReference type="Pfam" id="PF01135">
    <property type="entry name" value="PCMT"/>
    <property type="match status" value="1"/>
</dbReference>
<evidence type="ECO:0000313" key="13">
    <source>
        <dbReference type="Proteomes" id="UP000579647"/>
    </source>
</evidence>
<dbReference type="Gene3D" id="3.40.50.150">
    <property type="entry name" value="Vaccinia Virus protein VP39"/>
    <property type="match status" value="1"/>
</dbReference>
<dbReference type="RefSeq" id="WP_312894009.1">
    <property type="nucleotide sequence ID" value="NZ_BAAAKM010000063.1"/>
</dbReference>
<keyword evidence="6 12" id="KW-0489">Methyltransferase</keyword>
<keyword evidence="8" id="KW-0949">S-adenosyl-L-methionine</keyword>
<sequence>MSDLHLLLSRLADQMPSAWRDSFLQVPRHHFIPDTIWVRNADGRPEPLRRDDDPTAWLHACYTDAPIAVQLDDGEASGRGYVSSTASMPTVVAMMLETADLSPGLSVLEIGTGSGYNAALLASVVGAQNVTTVEIDTQLAERATVALQQAGWPVEVVTADGEKGHPPRAPFDRVMATAAVNTIPYAWVEQARSGGVLVVPFGTAFHSGALLRLLVDRGEAVGRFGGDAAFMWTRAQRPAHGSVEERVRAEHEVSEATTSLHPYEPVGDFDASFAIGLCVPGMLSTLVYDHDDPTSERYTVYLMDPNSQSWASWRVEPGRAEYPVRQHGSRRLFAELESAYRWWVMVGRPPHTRFGVTVTPHGQRVWLDDPENTLPPRLGAPQA</sequence>
<dbReference type="SUPFAM" id="SSF53335">
    <property type="entry name" value="S-adenosyl-L-methionine-dependent methyltransferases"/>
    <property type="match status" value="1"/>
</dbReference>
<dbReference type="PANTHER" id="PTHR11579:SF0">
    <property type="entry name" value="PROTEIN-L-ISOASPARTATE(D-ASPARTATE) O-METHYLTRANSFERASE"/>
    <property type="match status" value="1"/>
</dbReference>
<dbReference type="EC" id="2.1.1.77" evidence="3"/>
<evidence type="ECO:0000256" key="9">
    <source>
        <dbReference type="ARBA" id="ARBA00030757"/>
    </source>
</evidence>
<comment type="caution">
    <text evidence="12">The sequence shown here is derived from an EMBL/GenBank/DDBJ whole genome shotgun (WGS) entry which is preliminary data.</text>
</comment>
<dbReference type="GO" id="GO:0032259">
    <property type="term" value="P:methylation"/>
    <property type="evidence" value="ECO:0007669"/>
    <property type="project" value="UniProtKB-KW"/>
</dbReference>
<organism evidence="12 13">
    <name type="scientific">Nocardiopsis metallicus</name>
    <dbReference type="NCBI Taxonomy" id="179819"/>
    <lineage>
        <taxon>Bacteria</taxon>
        <taxon>Bacillati</taxon>
        <taxon>Actinomycetota</taxon>
        <taxon>Actinomycetes</taxon>
        <taxon>Streptosporangiales</taxon>
        <taxon>Nocardiopsidaceae</taxon>
        <taxon>Nocardiopsis</taxon>
    </lineage>
</organism>
<keyword evidence="7 12" id="KW-0808">Transferase</keyword>
<evidence type="ECO:0000256" key="1">
    <source>
        <dbReference type="ARBA" id="ARBA00004496"/>
    </source>
</evidence>
<evidence type="ECO:0000256" key="4">
    <source>
        <dbReference type="ARBA" id="ARBA00013346"/>
    </source>
</evidence>
<name>A0A840WH54_9ACTN</name>
<evidence type="ECO:0000256" key="7">
    <source>
        <dbReference type="ARBA" id="ARBA00022679"/>
    </source>
</evidence>
<protein>
    <recommendedName>
        <fullName evidence="4">Protein-L-isoaspartate O-methyltransferase</fullName>
        <ecNumber evidence="3">2.1.1.77</ecNumber>
    </recommendedName>
    <alternativeName>
        <fullName evidence="11">L-isoaspartyl protein carboxyl methyltransferase</fullName>
    </alternativeName>
    <alternativeName>
        <fullName evidence="9">Protein L-isoaspartyl methyltransferase</fullName>
    </alternativeName>
    <alternativeName>
        <fullName evidence="10">Protein-beta-aspartate methyltransferase</fullName>
    </alternativeName>
</protein>
<dbReference type="InterPro" id="IPR000682">
    <property type="entry name" value="PCMT"/>
</dbReference>
<proteinExistence type="inferred from homology"/>
<dbReference type="AlphaFoldDB" id="A0A840WH54"/>
<dbReference type="EMBL" id="JACHDO010000001">
    <property type="protein sequence ID" value="MBB5494793.1"/>
    <property type="molecule type" value="Genomic_DNA"/>
</dbReference>
<keyword evidence="5" id="KW-0963">Cytoplasm</keyword>
<reference evidence="12 13" key="1">
    <citation type="submission" date="2020-08" db="EMBL/GenBank/DDBJ databases">
        <title>Sequencing the genomes of 1000 actinobacteria strains.</title>
        <authorList>
            <person name="Klenk H.-P."/>
        </authorList>
    </citation>
    <scope>NUCLEOTIDE SEQUENCE [LARGE SCALE GENOMIC DNA]</scope>
    <source>
        <strain evidence="12 13">DSM 44598</strain>
    </source>
</reference>
<dbReference type="Proteomes" id="UP000579647">
    <property type="component" value="Unassembled WGS sequence"/>
</dbReference>
<accession>A0A840WH54</accession>
<dbReference type="GO" id="GO:0005737">
    <property type="term" value="C:cytoplasm"/>
    <property type="evidence" value="ECO:0007669"/>
    <property type="project" value="UniProtKB-SubCell"/>
</dbReference>
<keyword evidence="13" id="KW-1185">Reference proteome</keyword>
<comment type="similarity">
    <text evidence="2">Belongs to the methyltransferase superfamily. L-isoaspartyl/D-aspartyl protein methyltransferase family.</text>
</comment>
<evidence type="ECO:0000256" key="11">
    <source>
        <dbReference type="ARBA" id="ARBA00031350"/>
    </source>
</evidence>